<comment type="caution">
    <text evidence="2">The sequence shown here is derived from an EMBL/GenBank/DDBJ whole genome shotgun (WGS) entry which is preliminary data.</text>
</comment>
<name>K8WD96_9GAMM</name>
<proteinExistence type="predicted"/>
<organism evidence="2 3">
    <name type="scientific">Providencia sneebia DSM 19967</name>
    <dbReference type="NCBI Taxonomy" id="1141660"/>
    <lineage>
        <taxon>Bacteria</taxon>
        <taxon>Pseudomonadati</taxon>
        <taxon>Pseudomonadota</taxon>
        <taxon>Gammaproteobacteria</taxon>
        <taxon>Enterobacterales</taxon>
        <taxon>Morganellaceae</taxon>
        <taxon>Providencia</taxon>
    </lineage>
</organism>
<dbReference type="HOGENOM" id="CLU_066192_40_8_6"/>
<reference evidence="2 3" key="1">
    <citation type="journal article" date="2012" name="BMC Genomics">
        <title>Comparative genomics of bacteria in the genus Providencia isolated from wild Drosophila melanogaster.</title>
        <authorList>
            <person name="Galac M.R."/>
            <person name="Lazzaro B.P."/>
        </authorList>
    </citation>
    <scope>NUCLEOTIDE SEQUENCE [LARGE SCALE GENOMIC DNA]</scope>
    <source>
        <strain evidence="2 3">DSM 19967</strain>
    </source>
</reference>
<dbReference type="Pfam" id="PF01381">
    <property type="entry name" value="HTH_3"/>
    <property type="match status" value="1"/>
</dbReference>
<dbReference type="RefSeq" id="WP_008915412.1">
    <property type="nucleotide sequence ID" value="NZ_CM001773.1"/>
</dbReference>
<dbReference type="AlphaFoldDB" id="K8WD96"/>
<evidence type="ECO:0000313" key="2">
    <source>
        <dbReference type="EMBL" id="EKT58618.1"/>
    </source>
</evidence>
<dbReference type="CDD" id="cd00093">
    <property type="entry name" value="HTH_XRE"/>
    <property type="match status" value="1"/>
</dbReference>
<dbReference type="Gene3D" id="1.10.260.40">
    <property type="entry name" value="lambda repressor-like DNA-binding domains"/>
    <property type="match status" value="1"/>
</dbReference>
<dbReference type="GO" id="GO:0003677">
    <property type="term" value="F:DNA binding"/>
    <property type="evidence" value="ECO:0007669"/>
    <property type="project" value="InterPro"/>
</dbReference>
<dbReference type="SUPFAM" id="SSF47413">
    <property type="entry name" value="lambda repressor-like DNA-binding domains"/>
    <property type="match status" value="1"/>
</dbReference>
<feature type="non-terminal residue" evidence="2">
    <location>
        <position position="80"/>
    </location>
</feature>
<dbReference type="EMBL" id="AKKN01000007">
    <property type="protein sequence ID" value="EKT58618.1"/>
    <property type="molecule type" value="Genomic_DNA"/>
</dbReference>
<dbReference type="InterPro" id="IPR010982">
    <property type="entry name" value="Lambda_DNA-bd_dom_sf"/>
</dbReference>
<dbReference type="SMART" id="SM00530">
    <property type="entry name" value="HTH_XRE"/>
    <property type="match status" value="1"/>
</dbReference>
<gene>
    <name evidence="2" type="ORF">OO7_07909</name>
</gene>
<sequence length="80" mass="9164">MAEFCLEKRPDLEMKTIFTKAVGQEIYRIRRSQGLTGKDLAQKLNVSQQQVSRYECGVCHITIDNLILMLSVLNISLDTF</sequence>
<keyword evidence="3" id="KW-1185">Reference proteome</keyword>
<dbReference type="OrthoDB" id="6467038at2"/>
<accession>K8WD96</accession>
<feature type="domain" description="HTH cro/C1-type" evidence="1">
    <location>
        <begin position="26"/>
        <end position="80"/>
    </location>
</feature>
<dbReference type="Proteomes" id="UP000010290">
    <property type="component" value="Chromosome"/>
</dbReference>
<dbReference type="InterPro" id="IPR001387">
    <property type="entry name" value="Cro/C1-type_HTH"/>
</dbReference>
<evidence type="ECO:0000259" key="1">
    <source>
        <dbReference type="PROSITE" id="PS50943"/>
    </source>
</evidence>
<protein>
    <submittedName>
        <fullName evidence="2">Fimbrial operon regulator</fullName>
    </submittedName>
</protein>
<evidence type="ECO:0000313" key="3">
    <source>
        <dbReference type="Proteomes" id="UP000010290"/>
    </source>
</evidence>
<dbReference type="PROSITE" id="PS50943">
    <property type="entry name" value="HTH_CROC1"/>
    <property type="match status" value="1"/>
</dbReference>